<dbReference type="InterPro" id="IPR007523">
    <property type="entry name" value="NDUFAF3/AAMDC"/>
</dbReference>
<evidence type="ECO:0000313" key="1">
    <source>
        <dbReference type="EMBL" id="RLE07395.1"/>
    </source>
</evidence>
<accession>A0A497E1P4</accession>
<dbReference type="Gene3D" id="3.40.1230.10">
    <property type="entry name" value="MTH938-like"/>
    <property type="match status" value="1"/>
</dbReference>
<dbReference type="PANTHER" id="PTHR15811">
    <property type="entry name" value="MTH938 DOMAIN-CONTAINING PROTEIN"/>
    <property type="match status" value="1"/>
</dbReference>
<dbReference type="PANTHER" id="PTHR15811:SF5">
    <property type="entry name" value="MTH938 DOMAIN-CONTAINING PROTEIN"/>
    <property type="match status" value="1"/>
</dbReference>
<feature type="non-terminal residue" evidence="1">
    <location>
        <position position="105"/>
    </location>
</feature>
<comment type="caution">
    <text evidence="1">The sequence shown here is derived from an EMBL/GenBank/DDBJ whole genome shotgun (WGS) entry which is preliminary data.</text>
</comment>
<dbReference type="EMBL" id="QMPZ01000171">
    <property type="protein sequence ID" value="RLE07395.1"/>
    <property type="molecule type" value="Genomic_DNA"/>
</dbReference>
<dbReference type="Pfam" id="PF04430">
    <property type="entry name" value="DUF498"/>
    <property type="match status" value="1"/>
</dbReference>
<dbReference type="InterPro" id="IPR036748">
    <property type="entry name" value="MTH938-like_sf"/>
</dbReference>
<dbReference type="AlphaFoldDB" id="A0A497E1P4"/>
<reference evidence="1 2" key="1">
    <citation type="submission" date="2018-06" db="EMBL/GenBank/DDBJ databases">
        <title>Extensive metabolic versatility and redundancy in microbially diverse, dynamic hydrothermal sediments.</title>
        <authorList>
            <person name="Dombrowski N."/>
            <person name="Teske A."/>
            <person name="Baker B.J."/>
        </authorList>
    </citation>
    <scope>NUCLEOTIDE SEQUENCE [LARGE SCALE GENOMIC DNA]</scope>
    <source>
        <strain evidence="1">B47_G16</strain>
    </source>
</reference>
<dbReference type="SUPFAM" id="SSF64076">
    <property type="entry name" value="MTH938-like"/>
    <property type="match status" value="1"/>
</dbReference>
<gene>
    <name evidence="1" type="ORF">DRJ00_08205</name>
</gene>
<dbReference type="GO" id="GO:0005737">
    <property type="term" value="C:cytoplasm"/>
    <property type="evidence" value="ECO:0007669"/>
    <property type="project" value="TreeGrafter"/>
</dbReference>
<protein>
    <submittedName>
        <fullName evidence="1">Uncharacterized protein</fullName>
    </submittedName>
</protein>
<evidence type="ECO:0000313" key="2">
    <source>
        <dbReference type="Proteomes" id="UP000279422"/>
    </source>
</evidence>
<dbReference type="Proteomes" id="UP000279422">
    <property type="component" value="Unassembled WGS sequence"/>
</dbReference>
<proteinExistence type="predicted"/>
<organism evidence="1 2">
    <name type="scientific">Aerophobetes bacterium</name>
    <dbReference type="NCBI Taxonomy" id="2030807"/>
    <lineage>
        <taxon>Bacteria</taxon>
        <taxon>Candidatus Aerophobota</taxon>
    </lineage>
</organism>
<name>A0A497E1P4_UNCAE</name>
<sequence length="105" mass="12196">MGKKDQGKIARRAKMRIDSYDFGSIMIDGKVYNSDVMIYPDRVEKWWRKEGHSVYKEDIDKVIEEKPSVLIIGTGAYGYVKVSQEVFEYAEKNNIRLVVESTRKA</sequence>